<dbReference type="GO" id="GO:0003964">
    <property type="term" value="F:RNA-directed DNA polymerase activity"/>
    <property type="evidence" value="ECO:0007669"/>
    <property type="project" value="UniProtKB-KW"/>
</dbReference>
<name>A0A5D3BGR9_CUCMM</name>
<dbReference type="GO" id="GO:0016787">
    <property type="term" value="F:hydrolase activity"/>
    <property type="evidence" value="ECO:0007669"/>
    <property type="project" value="UniProtKB-KW"/>
</dbReference>
<dbReference type="SUPFAM" id="SSF56672">
    <property type="entry name" value="DNA/RNA polymerases"/>
    <property type="match status" value="1"/>
</dbReference>
<evidence type="ECO:0000256" key="3">
    <source>
        <dbReference type="ARBA" id="ARBA00022722"/>
    </source>
</evidence>
<evidence type="ECO:0000256" key="5">
    <source>
        <dbReference type="ARBA" id="ARBA00022801"/>
    </source>
</evidence>
<dbReference type="Pfam" id="PF17917">
    <property type="entry name" value="RT_RNaseH"/>
    <property type="match status" value="1"/>
</dbReference>
<feature type="domain" description="Reverse transcriptase RNase H-like" evidence="7">
    <location>
        <begin position="254"/>
        <end position="297"/>
    </location>
</feature>
<dbReference type="EMBL" id="SSTD01018108">
    <property type="protein sequence ID" value="TYJ98317.1"/>
    <property type="molecule type" value="Genomic_DNA"/>
</dbReference>
<sequence length="376" mass="42799">MCASFGSTRLICASFGSTRLICASFGSTRLICAFYGTTRLLCRVRAQRGADRREAGRTREGHMDASGFSYRFAMYFVRIFGATHSFVSSIFLTKLYRMLDPISEGLAIYTPVGDVLLVSEMLHNCEVLVEDCNRKEVVFRKPVFVVVVFRGMRKIITKSLISVLKAEKLLRKGCIAFLAHVVEVQKEKLKPEDVPVVKEFLDVFLDNLSGLPSDREIEFNIELLPGITPISQPSYRMALSELKELKKGNSLCFKELKKHECNYLIHDLELEVVVLALKIWRHYLFGEKCHIFTDHKKYHPDKANIAADALSRNQDFRRVLYVVKPVRQSPGGLLNPLSVPEWKSEYITMDFLFGLPHTSNGHDGIWVIVDRLTKTA</sequence>
<gene>
    <name evidence="8" type="ORF">E5676_scaffold232G00360</name>
</gene>
<dbReference type="AlphaFoldDB" id="A0A5D3BGR9"/>
<evidence type="ECO:0000259" key="7">
    <source>
        <dbReference type="Pfam" id="PF17917"/>
    </source>
</evidence>
<accession>A0A5D3BGR9</accession>
<dbReference type="Proteomes" id="UP000321947">
    <property type="component" value="Unassembled WGS sequence"/>
</dbReference>
<evidence type="ECO:0000313" key="8">
    <source>
        <dbReference type="EMBL" id="TYJ98317.1"/>
    </source>
</evidence>
<comment type="caution">
    <text evidence="8">The sequence shown here is derived from an EMBL/GenBank/DDBJ whole genome shotgun (WGS) entry which is preliminary data.</text>
</comment>
<dbReference type="PANTHER" id="PTHR35046">
    <property type="entry name" value="ZINC KNUCKLE (CCHC-TYPE) FAMILY PROTEIN"/>
    <property type="match status" value="1"/>
</dbReference>
<keyword evidence="3" id="KW-0540">Nuclease</keyword>
<evidence type="ECO:0000256" key="2">
    <source>
        <dbReference type="ARBA" id="ARBA00022695"/>
    </source>
</evidence>
<dbReference type="PANTHER" id="PTHR35046:SF9">
    <property type="entry name" value="RNA-DIRECTED DNA POLYMERASE"/>
    <property type="match status" value="1"/>
</dbReference>
<keyword evidence="2" id="KW-0548">Nucleotidyltransferase</keyword>
<evidence type="ECO:0000256" key="4">
    <source>
        <dbReference type="ARBA" id="ARBA00022759"/>
    </source>
</evidence>
<keyword evidence="1" id="KW-0808">Transferase</keyword>
<dbReference type="Pfam" id="PF08284">
    <property type="entry name" value="RVP_2"/>
    <property type="match status" value="1"/>
</dbReference>
<dbReference type="InterPro" id="IPR041373">
    <property type="entry name" value="RT_RNaseH"/>
</dbReference>
<dbReference type="GO" id="GO:0004519">
    <property type="term" value="F:endonuclease activity"/>
    <property type="evidence" value="ECO:0007669"/>
    <property type="project" value="UniProtKB-KW"/>
</dbReference>
<keyword evidence="6" id="KW-0695">RNA-directed DNA polymerase</keyword>
<evidence type="ECO:0000256" key="1">
    <source>
        <dbReference type="ARBA" id="ARBA00022679"/>
    </source>
</evidence>
<reference evidence="8 9" key="1">
    <citation type="submission" date="2019-08" db="EMBL/GenBank/DDBJ databases">
        <title>Draft genome sequences of two oriental melons (Cucumis melo L. var makuwa).</title>
        <authorList>
            <person name="Kwon S.-Y."/>
        </authorList>
    </citation>
    <scope>NUCLEOTIDE SEQUENCE [LARGE SCALE GENOMIC DNA]</scope>
    <source>
        <strain evidence="9">cv. Chang Bougi</strain>
        <tissue evidence="8">Leaf</tissue>
    </source>
</reference>
<organism evidence="8 9">
    <name type="scientific">Cucumis melo var. makuwa</name>
    <name type="common">Oriental melon</name>
    <dbReference type="NCBI Taxonomy" id="1194695"/>
    <lineage>
        <taxon>Eukaryota</taxon>
        <taxon>Viridiplantae</taxon>
        <taxon>Streptophyta</taxon>
        <taxon>Embryophyta</taxon>
        <taxon>Tracheophyta</taxon>
        <taxon>Spermatophyta</taxon>
        <taxon>Magnoliopsida</taxon>
        <taxon>eudicotyledons</taxon>
        <taxon>Gunneridae</taxon>
        <taxon>Pentapetalae</taxon>
        <taxon>rosids</taxon>
        <taxon>fabids</taxon>
        <taxon>Cucurbitales</taxon>
        <taxon>Cucurbitaceae</taxon>
        <taxon>Benincaseae</taxon>
        <taxon>Cucumis</taxon>
    </lineage>
</organism>
<protein>
    <submittedName>
        <fullName evidence="8">Putative DNA/RNA polymerases superfamily protein</fullName>
    </submittedName>
</protein>
<dbReference type="InterPro" id="IPR043502">
    <property type="entry name" value="DNA/RNA_pol_sf"/>
</dbReference>
<evidence type="ECO:0000313" key="9">
    <source>
        <dbReference type="Proteomes" id="UP000321947"/>
    </source>
</evidence>
<evidence type="ECO:0000256" key="6">
    <source>
        <dbReference type="ARBA" id="ARBA00022918"/>
    </source>
</evidence>
<proteinExistence type="predicted"/>
<keyword evidence="4" id="KW-0255">Endonuclease</keyword>
<keyword evidence="5" id="KW-0378">Hydrolase</keyword>